<dbReference type="SMART" id="SM00448">
    <property type="entry name" value="REC"/>
    <property type="match status" value="1"/>
</dbReference>
<comment type="caution">
    <text evidence="4">The sequence shown here is derived from an EMBL/GenBank/DDBJ whole genome shotgun (WGS) entry which is preliminary data.</text>
</comment>
<dbReference type="SUPFAM" id="SSF52172">
    <property type="entry name" value="CheY-like"/>
    <property type="match status" value="1"/>
</dbReference>
<dbReference type="InterPro" id="IPR011006">
    <property type="entry name" value="CheY-like_superfamily"/>
</dbReference>
<sequence>MTELGRNFSGLRVLLAEDEEMASKLARGALRLAGITDIVYCRDGAEAVKALDSERGSFQLVISDWNMPTISGIELLRYVRMYHQPLKFIMLTGRKQTDAVLQARELDVDAYVVKPFSPEALKKKVEALFRM</sequence>
<proteinExistence type="predicted"/>
<dbReference type="AlphaFoldDB" id="A0A8G2BMS0"/>
<gene>
    <name evidence="4" type="ORF">SAMN05660686_04372</name>
</gene>
<dbReference type="PANTHER" id="PTHR44591">
    <property type="entry name" value="STRESS RESPONSE REGULATOR PROTEIN 1"/>
    <property type="match status" value="1"/>
</dbReference>
<dbReference type="GO" id="GO:0000160">
    <property type="term" value="P:phosphorelay signal transduction system"/>
    <property type="evidence" value="ECO:0007669"/>
    <property type="project" value="InterPro"/>
</dbReference>
<evidence type="ECO:0000256" key="1">
    <source>
        <dbReference type="ARBA" id="ARBA00022553"/>
    </source>
</evidence>
<evidence type="ECO:0000313" key="5">
    <source>
        <dbReference type="Proteomes" id="UP000198615"/>
    </source>
</evidence>
<dbReference type="InterPro" id="IPR001789">
    <property type="entry name" value="Sig_transdc_resp-reg_receiver"/>
</dbReference>
<feature type="modified residue" description="4-aspartylphosphate" evidence="2">
    <location>
        <position position="64"/>
    </location>
</feature>
<dbReference type="Gene3D" id="3.40.50.2300">
    <property type="match status" value="1"/>
</dbReference>
<evidence type="ECO:0000313" key="4">
    <source>
        <dbReference type="EMBL" id="SDG43054.1"/>
    </source>
</evidence>
<keyword evidence="1 2" id="KW-0597">Phosphoprotein</keyword>
<protein>
    <submittedName>
        <fullName evidence="4">Two-component system, chemotaxis family, response regulator CheY</fullName>
    </submittedName>
</protein>
<dbReference type="Proteomes" id="UP000198615">
    <property type="component" value="Unassembled WGS sequence"/>
</dbReference>
<dbReference type="InterPro" id="IPR050595">
    <property type="entry name" value="Bact_response_regulator"/>
</dbReference>
<keyword evidence="5" id="KW-1185">Reference proteome</keyword>
<accession>A0A8G2BMS0</accession>
<reference evidence="4 5" key="1">
    <citation type="submission" date="2016-10" db="EMBL/GenBank/DDBJ databases">
        <authorList>
            <person name="Varghese N."/>
            <person name="Submissions S."/>
        </authorList>
    </citation>
    <scope>NUCLEOTIDE SEQUENCE [LARGE SCALE GENOMIC DNA]</scope>
    <source>
        <strain evidence="4 5">DSM 18839</strain>
    </source>
</reference>
<dbReference type="EMBL" id="FNBW01000017">
    <property type="protein sequence ID" value="SDG43054.1"/>
    <property type="molecule type" value="Genomic_DNA"/>
</dbReference>
<name>A0A8G2BMS0_9PROT</name>
<dbReference type="Pfam" id="PF00072">
    <property type="entry name" value="Response_reg"/>
    <property type="match status" value="1"/>
</dbReference>
<dbReference type="RefSeq" id="WP_028792545.1">
    <property type="nucleotide sequence ID" value="NZ_FNBW01000017.1"/>
</dbReference>
<dbReference type="PANTHER" id="PTHR44591:SF3">
    <property type="entry name" value="RESPONSE REGULATORY DOMAIN-CONTAINING PROTEIN"/>
    <property type="match status" value="1"/>
</dbReference>
<organism evidence="4 5">
    <name type="scientific">Thalassobaculum litoreum DSM 18839</name>
    <dbReference type="NCBI Taxonomy" id="1123362"/>
    <lineage>
        <taxon>Bacteria</taxon>
        <taxon>Pseudomonadati</taxon>
        <taxon>Pseudomonadota</taxon>
        <taxon>Alphaproteobacteria</taxon>
        <taxon>Rhodospirillales</taxon>
        <taxon>Thalassobaculaceae</taxon>
        <taxon>Thalassobaculum</taxon>
    </lineage>
</organism>
<feature type="domain" description="Response regulatory" evidence="3">
    <location>
        <begin position="12"/>
        <end position="129"/>
    </location>
</feature>
<dbReference type="PROSITE" id="PS50110">
    <property type="entry name" value="RESPONSE_REGULATORY"/>
    <property type="match status" value="1"/>
</dbReference>
<evidence type="ECO:0000256" key="2">
    <source>
        <dbReference type="PROSITE-ProRule" id="PRU00169"/>
    </source>
</evidence>
<evidence type="ECO:0000259" key="3">
    <source>
        <dbReference type="PROSITE" id="PS50110"/>
    </source>
</evidence>
<dbReference type="OrthoDB" id="9800897at2"/>